<dbReference type="Pfam" id="PF15924">
    <property type="entry name" value="ALG11_N"/>
    <property type="match status" value="1"/>
</dbReference>
<evidence type="ECO:0000256" key="1">
    <source>
        <dbReference type="ARBA" id="ARBA00004141"/>
    </source>
</evidence>
<dbReference type="InterPro" id="IPR038013">
    <property type="entry name" value="ALG11"/>
</dbReference>
<comment type="catalytic activity">
    <reaction evidence="14">
        <text>an alpha-D-Man-(1-&gt;3)-[alpha-D-Man-(1-&gt;6)]-beta-D-Man-(1-&gt;4)-beta-D-GlcNAc-(1-&gt;4)-alpha-D-GlcNAc-diphospho-di-trans,poly-cis-dolichol + 2 GDP-alpha-D-mannose = an alpha-D-Man-(1-&gt;2)-alpha-D-Man-(1-&gt;2)-alpha-D-Man-(1-&gt;3)-[alpha-D-Man-(1-&gt;6)]-beta-D-Man-(1-&gt;4)-beta-D-GlcNAc-(1-&gt;4)-alpha-D-GlcNAc-diphospho-di-trans,poly-cis-dolichol + 2 GDP + 2 H(+)</text>
        <dbReference type="Rhea" id="RHEA:29523"/>
        <dbReference type="Rhea" id="RHEA-COMP:19515"/>
        <dbReference type="Rhea" id="RHEA-COMP:19516"/>
        <dbReference type="ChEBI" id="CHEBI:15378"/>
        <dbReference type="ChEBI" id="CHEBI:57527"/>
        <dbReference type="ChEBI" id="CHEBI:58189"/>
        <dbReference type="ChEBI" id="CHEBI:132511"/>
        <dbReference type="ChEBI" id="CHEBI:132515"/>
        <dbReference type="EC" id="2.4.1.131"/>
    </reaction>
    <physiologicalReaction direction="left-to-right" evidence="14">
        <dbReference type="Rhea" id="RHEA:29524"/>
    </physiologicalReaction>
</comment>
<keyword evidence="8 15" id="KW-0812">Transmembrane</keyword>
<evidence type="ECO:0000256" key="6">
    <source>
        <dbReference type="ARBA" id="ARBA00022676"/>
    </source>
</evidence>
<dbReference type="InterPro" id="IPR001296">
    <property type="entry name" value="Glyco_trans_1"/>
</dbReference>
<sequence>MQVDRNKDDDQETIAKDLRWAALQRVRWSRLSGRRVLPDLAIFLHGPLQELVLHPTLLLPVHHKSIPHPVIGILQGVGTMDRLLNLQTALSLGYVGSMVLAAHLLSVSVLPRTASRKTRGIFLWLVFDAICHLTLEASFLYLSTQNRTVNASSSFFGQLWKEYALADARWGTADATLVAMEWVTVLLAGPLAGYCAWLLAKGDVGYHYWVVVLCTGEIYGGWMTFAPEWLTGSAGLKTDDWLLLWGYLVVMNLVWVVVPIWLMVDSYGFVVESLRTSRVEDTTVVGRNDKERRVEKVKAPTMARSLTSTRGLSGSAYLLALAALFIYVMPTAAAAQQTYDPLATTTLLPIPPSDRSEPFTTTLRNFLVPLLLPLGLLTFSFSVGAVQVADKALRKTRKSNRIRRRKFLSTLDIDEKTQGARNIVGFFHPYCNAGGGGERVLYEAVQLHLALDPKCIIAVYTGDFPGASKEEILGKASSRFGIELDSSRILMIPLGRRWMVEDTTWKRFTLLGQSYGSIWLAFEALSSLIPDVYIDTMGYAFTFPVARLFKRDLPVGGYVHYPVISTDMLERVRSRVGGHTNASSANSSVKTFVKLAYYRLFAWVYGWVLRRADVVVANGSWTQAHLKQLTGKPVEKVYPPCDTDEMAGFALEARTHTIVSLAQFRPEKEHPQQLHILRELLSTHPHLANTVKLVIMGSSRNVDDEHRISLLRQLCTSLQLDDHVEFVVNADFKEILKRLQTASVGVSTMKDEHFGIGVVEFMASGLVTVSHRSAGPWLDIAVPSANHPLPKEKAAAIQQEGKEVAVGYHAETVEEFASVLAEIFELQDKNPDKVLQMREAARERARRVFGRKAFVEAWQEKLWSRLEGKTQKINKQNKKDQ</sequence>
<proteinExistence type="predicted"/>
<dbReference type="STRING" id="1305764.R9NWX0"/>
<dbReference type="PANTHER" id="PTHR45919:SF1">
    <property type="entry name" value="GDP-MAN:MAN(3)GLCNAC(2)-PP-DOL ALPHA-1,2-MANNOSYLTRANSFERASE"/>
    <property type="match status" value="1"/>
</dbReference>
<feature type="transmembrane region" description="Helical" evidence="16">
    <location>
        <begin position="206"/>
        <end position="225"/>
    </location>
</feature>
<dbReference type="GO" id="GO:0006487">
    <property type="term" value="P:protein N-linked glycosylation"/>
    <property type="evidence" value="ECO:0007669"/>
    <property type="project" value="TreeGrafter"/>
</dbReference>
<evidence type="ECO:0000313" key="19">
    <source>
        <dbReference type="Proteomes" id="UP000014071"/>
    </source>
</evidence>
<keyword evidence="9" id="KW-0256">Endoplasmic reticulum</keyword>
<evidence type="ECO:0000256" key="4">
    <source>
        <dbReference type="ARBA" id="ARBA00012645"/>
    </source>
</evidence>
<feature type="transmembrane region" description="Helical" evidence="16">
    <location>
        <begin position="245"/>
        <end position="264"/>
    </location>
</feature>
<feature type="domain" description="EXPERA" evidence="17">
    <location>
        <begin position="117"/>
        <end position="263"/>
    </location>
</feature>
<feature type="transmembrane region" description="Helical" evidence="16">
    <location>
        <begin position="316"/>
        <end position="335"/>
    </location>
</feature>
<dbReference type="FunFam" id="3.40.50.2000:FF:000256">
    <property type="entry name" value="GDP-Man:Man(3)GlcNAc(2)-PP-Dol alpha-1,2-mannosyltransferase"/>
    <property type="match status" value="1"/>
</dbReference>
<dbReference type="PANTHER" id="PTHR45919">
    <property type="entry name" value="GDP-MAN:MAN(3)GLCNAC(2)-PP-DOL ALPHA-1,2-MANNOSYLTRANSFERASE"/>
    <property type="match status" value="1"/>
</dbReference>
<dbReference type="InterPro" id="IPR033118">
    <property type="entry name" value="EXPERA"/>
</dbReference>
<evidence type="ECO:0000256" key="10">
    <source>
        <dbReference type="ARBA" id="ARBA00022989"/>
    </source>
</evidence>
<accession>R9NWX0</accession>
<dbReference type="EMBL" id="DF238771">
    <property type="protein sequence ID" value="GAC92997.1"/>
    <property type="molecule type" value="Genomic_DNA"/>
</dbReference>
<evidence type="ECO:0000256" key="9">
    <source>
        <dbReference type="ARBA" id="ARBA00022824"/>
    </source>
</evidence>
<organism evidence="18 19">
    <name type="scientific">Pseudozyma hubeiensis (strain SY62)</name>
    <name type="common">Yeast</name>
    <dbReference type="NCBI Taxonomy" id="1305764"/>
    <lineage>
        <taxon>Eukaryota</taxon>
        <taxon>Fungi</taxon>
        <taxon>Dikarya</taxon>
        <taxon>Basidiomycota</taxon>
        <taxon>Ustilaginomycotina</taxon>
        <taxon>Ustilaginomycetes</taxon>
        <taxon>Ustilaginales</taxon>
        <taxon>Ustilaginaceae</taxon>
        <taxon>Pseudozyma</taxon>
    </lineage>
</organism>
<evidence type="ECO:0000256" key="8">
    <source>
        <dbReference type="ARBA" id="ARBA00022692"/>
    </source>
</evidence>
<evidence type="ECO:0000259" key="17">
    <source>
        <dbReference type="PROSITE" id="PS51751"/>
    </source>
</evidence>
<evidence type="ECO:0000256" key="7">
    <source>
        <dbReference type="ARBA" id="ARBA00022679"/>
    </source>
</evidence>
<evidence type="ECO:0000256" key="5">
    <source>
        <dbReference type="ARBA" id="ARBA00022018"/>
    </source>
</evidence>
<evidence type="ECO:0000313" key="18">
    <source>
        <dbReference type="EMBL" id="GAC92997.1"/>
    </source>
</evidence>
<comment type="subcellular location">
    <subcellularLocation>
        <location evidence="2">Endoplasmic reticulum membrane</location>
        <topology evidence="2">Single-pass membrane protein</topology>
    </subcellularLocation>
    <subcellularLocation>
        <location evidence="1">Membrane</location>
        <topology evidence="1">Multi-pass membrane protein</topology>
    </subcellularLocation>
</comment>
<dbReference type="PROSITE" id="PS51751">
    <property type="entry name" value="EXPERA"/>
    <property type="match status" value="1"/>
</dbReference>
<keyword evidence="6" id="KW-0328">Glycosyltransferase</keyword>
<dbReference type="OrthoDB" id="2276068at2759"/>
<name>R9NWX0_PSEHS</name>
<feature type="transmembrane region" description="Helical" evidence="16">
    <location>
        <begin position="89"/>
        <end position="110"/>
    </location>
</feature>
<evidence type="ECO:0000256" key="14">
    <source>
        <dbReference type="ARBA" id="ARBA00045065"/>
    </source>
</evidence>
<dbReference type="SUPFAM" id="SSF53756">
    <property type="entry name" value="UDP-Glycosyltransferase/glycogen phosphorylase"/>
    <property type="match status" value="1"/>
</dbReference>
<dbReference type="Pfam" id="PF05241">
    <property type="entry name" value="EBP"/>
    <property type="match status" value="1"/>
</dbReference>
<dbReference type="HOGENOM" id="CLU_355695_0_0_1"/>
<dbReference type="GeneID" id="24105863"/>
<evidence type="ECO:0000256" key="16">
    <source>
        <dbReference type="SAM" id="Phobius"/>
    </source>
</evidence>
<evidence type="ECO:0000256" key="2">
    <source>
        <dbReference type="ARBA" id="ARBA00004389"/>
    </source>
</evidence>
<protein>
    <recommendedName>
        <fullName evidence="5">GDP-Man:Man(3)GlcNAc(2)-PP-Dol alpha-1,2-mannosyltransferase</fullName>
        <ecNumber evidence="4">2.4.1.131</ecNumber>
    </recommendedName>
    <alternativeName>
        <fullName evidence="12">Asparagine-linked glycosylation protein 11</fullName>
    </alternativeName>
    <alternativeName>
        <fullName evidence="13">Glycolipid 2-alpha-mannosyltransferase</fullName>
    </alternativeName>
</protein>
<dbReference type="eggNOG" id="KOG4826">
    <property type="taxonomic scope" value="Eukaryota"/>
</dbReference>
<keyword evidence="7" id="KW-0808">Transferase</keyword>
<dbReference type="eggNOG" id="KOG1387">
    <property type="taxonomic scope" value="Eukaryota"/>
</dbReference>
<dbReference type="InterPro" id="IPR031814">
    <property type="entry name" value="ALG11_N"/>
</dbReference>
<dbReference type="RefSeq" id="XP_012186584.1">
    <property type="nucleotide sequence ID" value="XM_012331194.1"/>
</dbReference>
<gene>
    <name evidence="18" type="ORF">PHSY_000557</name>
</gene>
<dbReference type="Gene3D" id="3.40.50.2000">
    <property type="entry name" value="Glycogen Phosphorylase B"/>
    <property type="match status" value="1"/>
</dbReference>
<dbReference type="CDD" id="cd03806">
    <property type="entry name" value="GT4_ALG11-like"/>
    <property type="match status" value="1"/>
</dbReference>
<evidence type="ECO:0000256" key="3">
    <source>
        <dbReference type="ARBA" id="ARBA00004922"/>
    </source>
</evidence>
<feature type="transmembrane region" description="Helical" evidence="16">
    <location>
        <begin position="179"/>
        <end position="199"/>
    </location>
</feature>
<keyword evidence="10 15" id="KW-1133">Transmembrane helix</keyword>
<evidence type="ECO:0000256" key="15">
    <source>
        <dbReference type="PROSITE-ProRule" id="PRU01087"/>
    </source>
</evidence>
<dbReference type="Proteomes" id="UP000014071">
    <property type="component" value="Unassembled WGS sequence"/>
</dbReference>
<keyword evidence="11 15" id="KW-0472">Membrane</keyword>
<reference evidence="19" key="1">
    <citation type="journal article" date="2013" name="Genome Announc.">
        <title>Draft genome sequence of the basidiomycetous yeast-like fungus Pseudozyma hubeiensis SY62, which produces an abundant amount of the biosurfactant mannosylerythritol lipids.</title>
        <authorList>
            <person name="Konishi M."/>
            <person name="Hatada Y."/>
            <person name="Horiuchi J."/>
        </authorList>
    </citation>
    <scope>NUCLEOTIDE SEQUENCE [LARGE SCALE GENOMIC DNA]</scope>
    <source>
        <strain evidence="19">SY62</strain>
    </source>
</reference>
<evidence type="ECO:0000256" key="13">
    <source>
        <dbReference type="ARBA" id="ARBA00032515"/>
    </source>
</evidence>
<dbReference type="GO" id="GO:0004377">
    <property type="term" value="F:GDP-Man:Man(3)GlcNAc(2)-PP-Dol alpha-1,2-mannosyltransferase activity"/>
    <property type="evidence" value="ECO:0007669"/>
    <property type="project" value="UniProtKB-EC"/>
</dbReference>
<dbReference type="GO" id="GO:0005789">
    <property type="term" value="C:endoplasmic reticulum membrane"/>
    <property type="evidence" value="ECO:0007669"/>
    <property type="project" value="UniProtKB-SubCell"/>
</dbReference>
<dbReference type="EC" id="2.4.1.131" evidence="4"/>
<dbReference type="Pfam" id="PF00534">
    <property type="entry name" value="Glycos_transf_1"/>
    <property type="match status" value="1"/>
</dbReference>
<dbReference type="AlphaFoldDB" id="R9NWX0"/>
<evidence type="ECO:0000256" key="12">
    <source>
        <dbReference type="ARBA" id="ARBA00032060"/>
    </source>
</evidence>
<comment type="pathway">
    <text evidence="3">Protein modification; protein glycosylation.</text>
</comment>
<feature type="transmembrane region" description="Helical" evidence="16">
    <location>
        <begin position="122"/>
        <end position="142"/>
    </location>
</feature>
<feature type="transmembrane region" description="Helical" evidence="16">
    <location>
        <begin position="366"/>
        <end position="389"/>
    </location>
</feature>
<evidence type="ECO:0000256" key="11">
    <source>
        <dbReference type="ARBA" id="ARBA00023136"/>
    </source>
</evidence>
<keyword evidence="19" id="KW-1185">Reference proteome</keyword>